<evidence type="ECO:0000256" key="1">
    <source>
        <dbReference type="ARBA" id="ARBA00008172"/>
    </source>
</evidence>
<gene>
    <name evidence="7" type="ORF">ACFOHH_01890</name>
</gene>
<comment type="caution">
    <text evidence="7">The sequence shown here is derived from an EMBL/GenBank/DDBJ whole genome shotgun (WGS) entry which is preliminary data.</text>
</comment>
<dbReference type="Gene3D" id="3.30.2310.20">
    <property type="entry name" value="RelE-like"/>
    <property type="match status" value="1"/>
</dbReference>
<dbReference type="NCBIfam" id="TIGR02116">
    <property type="entry name" value="toxin_Txe_YoeB"/>
    <property type="match status" value="1"/>
</dbReference>
<comment type="similarity">
    <text evidence="1">Belongs to the YoeB family.</text>
</comment>
<evidence type="ECO:0000256" key="4">
    <source>
        <dbReference type="ARBA" id="ARBA00022759"/>
    </source>
</evidence>
<dbReference type="RefSeq" id="WP_257313935.1">
    <property type="nucleotide sequence ID" value="NZ_JANFDG010000005.1"/>
</dbReference>
<name>A0ABV7DB00_9HYPH</name>
<keyword evidence="8" id="KW-1185">Reference proteome</keyword>
<accession>A0ABV7DB00</accession>
<sequence>MNITFSPDAWADFVWWLENDRKTAEKIVGLIKACRREPFAGIGKPEPLRGELKGFWSRRITQEHRLVYRVAGGGTAQVLEIAACRYHYS</sequence>
<evidence type="ECO:0000256" key="5">
    <source>
        <dbReference type="ARBA" id="ARBA00022801"/>
    </source>
</evidence>
<protein>
    <recommendedName>
        <fullName evidence="6">Putative mRNA interferase YoeB</fullName>
    </recommendedName>
</protein>
<dbReference type="InterPro" id="IPR035093">
    <property type="entry name" value="RelE/ParE_toxin_dom_sf"/>
</dbReference>
<keyword evidence="4" id="KW-0255">Endonuclease</keyword>
<evidence type="ECO:0000313" key="8">
    <source>
        <dbReference type="Proteomes" id="UP001595377"/>
    </source>
</evidence>
<dbReference type="Proteomes" id="UP001595377">
    <property type="component" value="Unassembled WGS sequence"/>
</dbReference>
<reference evidence="8" key="1">
    <citation type="journal article" date="2019" name="Int. J. Syst. Evol. Microbiol.">
        <title>The Global Catalogue of Microorganisms (GCM) 10K type strain sequencing project: providing services to taxonomists for standard genome sequencing and annotation.</title>
        <authorList>
            <consortium name="The Broad Institute Genomics Platform"/>
            <consortium name="The Broad Institute Genome Sequencing Center for Infectious Disease"/>
            <person name="Wu L."/>
            <person name="Ma J."/>
        </authorList>
    </citation>
    <scope>NUCLEOTIDE SEQUENCE [LARGE SCALE GENOMIC DNA]</scope>
    <source>
        <strain evidence="8">KCTC 52677</strain>
    </source>
</reference>
<evidence type="ECO:0000256" key="2">
    <source>
        <dbReference type="ARBA" id="ARBA00022649"/>
    </source>
</evidence>
<organism evidence="7 8">
    <name type="scientific">Shinella pollutisoli</name>
    <dbReference type="NCBI Taxonomy" id="2250594"/>
    <lineage>
        <taxon>Bacteria</taxon>
        <taxon>Pseudomonadati</taxon>
        <taxon>Pseudomonadota</taxon>
        <taxon>Alphaproteobacteria</taxon>
        <taxon>Hyphomicrobiales</taxon>
        <taxon>Rhizobiaceae</taxon>
        <taxon>Shinella</taxon>
    </lineage>
</organism>
<dbReference type="PANTHER" id="PTHR38039">
    <property type="entry name" value="TOXIN YOEB"/>
    <property type="match status" value="1"/>
</dbReference>
<dbReference type="SUPFAM" id="SSF143011">
    <property type="entry name" value="RelE-like"/>
    <property type="match status" value="1"/>
</dbReference>
<dbReference type="EMBL" id="JBHRSP010000002">
    <property type="protein sequence ID" value="MFC3071852.1"/>
    <property type="molecule type" value="Genomic_DNA"/>
</dbReference>
<keyword evidence="2" id="KW-1277">Toxin-antitoxin system</keyword>
<evidence type="ECO:0000313" key="7">
    <source>
        <dbReference type="EMBL" id="MFC3071852.1"/>
    </source>
</evidence>
<dbReference type="InterPro" id="IPR009614">
    <property type="entry name" value="YoeB_toxin"/>
</dbReference>
<dbReference type="Pfam" id="PF06769">
    <property type="entry name" value="YoeB_toxin"/>
    <property type="match status" value="1"/>
</dbReference>
<keyword evidence="5" id="KW-0378">Hydrolase</keyword>
<dbReference type="PANTHER" id="PTHR38039:SF1">
    <property type="entry name" value="TOXIN YOEB"/>
    <property type="match status" value="1"/>
</dbReference>
<evidence type="ECO:0000256" key="3">
    <source>
        <dbReference type="ARBA" id="ARBA00022722"/>
    </source>
</evidence>
<keyword evidence="3" id="KW-0540">Nuclease</keyword>
<evidence type="ECO:0000256" key="6">
    <source>
        <dbReference type="ARBA" id="ARBA00030388"/>
    </source>
</evidence>
<proteinExistence type="inferred from homology"/>